<reference evidence="3 4" key="1">
    <citation type="journal article" date="2013" name="Genome Announc.">
        <title>Genome Sequence of Plesiomonas shigelloides Strain 302-73 (Serotype O1).</title>
        <authorList>
            <person name="Pique N."/>
            <person name="Aquilini E."/>
            <person name="Alioto T."/>
            <person name="Minana-Galbis D."/>
            <person name="Tomas J.M."/>
        </authorList>
    </citation>
    <scope>NUCLEOTIDE SEQUENCE [LARGE SCALE GENOMIC DNA]</scope>
    <source>
        <strain evidence="3 4">302-73</strain>
    </source>
</reference>
<dbReference type="PANTHER" id="PTHR34700:SF4">
    <property type="entry name" value="PHAGE-LIKE ELEMENT PBSX PROTEIN XKDP"/>
    <property type="match status" value="1"/>
</dbReference>
<dbReference type="InterPro" id="IPR018392">
    <property type="entry name" value="LysM"/>
</dbReference>
<dbReference type="AlphaFoldDB" id="R8ASZ2"/>
<dbReference type="STRING" id="703.SAMEA2665130_00307"/>
<dbReference type="InterPro" id="IPR052196">
    <property type="entry name" value="Bact_Kbp"/>
</dbReference>
<dbReference type="HOGENOM" id="CLU_050533_1_1_6"/>
<protein>
    <submittedName>
        <fullName evidence="3">LysM domain-containing protein</fullName>
    </submittedName>
</protein>
<dbReference type="SMART" id="SM00257">
    <property type="entry name" value="LysM"/>
    <property type="match status" value="1"/>
</dbReference>
<sequence>MKFRWLSLLLLVPWLSISAPQLKDNYPQEYIVRKGDTLWDIAGRFLTQPWRWPEIWQKNQQIADPHWIFPGDRLYLHWVNGKPVLSKDPHVGSGAAYGVSPIPTLDVGRLLTYLNQEQIADQQALKEWPKVIGNNDGQRRMTGGRPLYVDGLLVSGERYAVFRPQETIRDSNRQTLGVRMSRVATIEVSESGPVSTALVVGDPLLEIAPGDVVVPELQSDSYSLRMGLQPSSAIKGEILDTSSGSNWMVPRDVVTLNIGKTQGVRQGDVFLVKAPGLETVKTREGRKLAQDATTGQRWLDRNNERLPGEWVGQVVVFQVTDKLSLGLLMSLQEPTRLGAQVISPRYADSLHHASAG</sequence>
<evidence type="ECO:0000313" key="3">
    <source>
        <dbReference type="EMBL" id="EON89440.1"/>
    </source>
</evidence>
<dbReference type="SUPFAM" id="SSF54106">
    <property type="entry name" value="LysM domain"/>
    <property type="match status" value="1"/>
</dbReference>
<dbReference type="PROSITE" id="PS51782">
    <property type="entry name" value="LYSM"/>
    <property type="match status" value="1"/>
</dbReference>
<evidence type="ECO:0000259" key="2">
    <source>
        <dbReference type="PROSITE" id="PS51782"/>
    </source>
</evidence>
<dbReference type="PANTHER" id="PTHR34700">
    <property type="entry name" value="POTASSIUM BINDING PROTEIN KBP"/>
    <property type="match status" value="1"/>
</dbReference>
<gene>
    <name evidence="3" type="ORF">PLESHI_05377</name>
</gene>
<dbReference type="Gene3D" id="3.10.350.10">
    <property type="entry name" value="LysM domain"/>
    <property type="match status" value="1"/>
</dbReference>
<dbReference type="OrthoDB" id="9765158at2"/>
<dbReference type="Proteomes" id="UP000014012">
    <property type="component" value="Unassembled WGS sequence"/>
</dbReference>
<dbReference type="EMBL" id="AQQO01000035">
    <property type="protein sequence ID" value="EON89440.1"/>
    <property type="molecule type" value="Genomic_DNA"/>
</dbReference>
<evidence type="ECO:0000256" key="1">
    <source>
        <dbReference type="SAM" id="SignalP"/>
    </source>
</evidence>
<feature type="domain" description="LysM" evidence="2">
    <location>
        <begin position="28"/>
        <end position="76"/>
    </location>
</feature>
<dbReference type="RefSeq" id="WP_010862700.1">
    <property type="nucleotide sequence ID" value="NZ_KB944507.1"/>
</dbReference>
<keyword evidence="4" id="KW-1185">Reference proteome</keyword>
<feature type="signal peptide" evidence="1">
    <location>
        <begin position="1"/>
        <end position="23"/>
    </location>
</feature>
<dbReference type="PATRIC" id="fig|1315976.3.peg.1055"/>
<accession>R8ASZ2</accession>
<organism evidence="3 4">
    <name type="scientific">Plesiomonas shigelloides 302-73</name>
    <dbReference type="NCBI Taxonomy" id="1315976"/>
    <lineage>
        <taxon>Bacteria</taxon>
        <taxon>Pseudomonadati</taxon>
        <taxon>Pseudomonadota</taxon>
        <taxon>Gammaproteobacteria</taxon>
        <taxon>Enterobacterales</taxon>
        <taxon>Enterobacteriaceae</taxon>
        <taxon>Plesiomonas</taxon>
    </lineage>
</organism>
<keyword evidence="1" id="KW-0732">Signal</keyword>
<dbReference type="InterPro" id="IPR036779">
    <property type="entry name" value="LysM_dom_sf"/>
</dbReference>
<evidence type="ECO:0000313" key="4">
    <source>
        <dbReference type="Proteomes" id="UP000014012"/>
    </source>
</evidence>
<feature type="chain" id="PRO_5004452056" evidence="1">
    <location>
        <begin position="24"/>
        <end position="356"/>
    </location>
</feature>
<dbReference type="Pfam" id="PF01476">
    <property type="entry name" value="LysM"/>
    <property type="match status" value="1"/>
</dbReference>
<name>R8ASZ2_PLESH</name>
<dbReference type="CDD" id="cd00118">
    <property type="entry name" value="LysM"/>
    <property type="match status" value="1"/>
</dbReference>
<proteinExistence type="predicted"/>
<comment type="caution">
    <text evidence="3">The sequence shown here is derived from an EMBL/GenBank/DDBJ whole genome shotgun (WGS) entry which is preliminary data.</text>
</comment>